<organism evidence="1 2">
    <name type="scientific">Streptomyces viridochromogenes</name>
    <dbReference type="NCBI Taxonomy" id="1938"/>
    <lineage>
        <taxon>Bacteria</taxon>
        <taxon>Bacillati</taxon>
        <taxon>Actinomycetota</taxon>
        <taxon>Actinomycetes</taxon>
        <taxon>Kitasatosporales</taxon>
        <taxon>Streptomycetaceae</taxon>
        <taxon>Streptomyces</taxon>
    </lineage>
</organism>
<proteinExistence type="predicted"/>
<dbReference type="OrthoDB" id="3535892at2"/>
<name>A0A0J7Z6N3_STRVR</name>
<dbReference type="SUPFAM" id="SSF48576">
    <property type="entry name" value="Terpenoid synthases"/>
    <property type="match status" value="1"/>
</dbReference>
<dbReference type="EMBL" id="LFNT01000032">
    <property type="protein sequence ID" value="KMS71851.1"/>
    <property type="molecule type" value="Genomic_DNA"/>
</dbReference>
<dbReference type="RefSeq" id="WP_048583770.1">
    <property type="nucleotide sequence ID" value="NZ_LFNT01000032.1"/>
</dbReference>
<evidence type="ECO:0000313" key="1">
    <source>
        <dbReference type="EMBL" id="KMS71851.1"/>
    </source>
</evidence>
<comment type="caution">
    <text evidence="1">The sequence shown here is derived from an EMBL/GenBank/DDBJ whole genome shotgun (WGS) entry which is preliminary data.</text>
</comment>
<reference evidence="1 2" key="1">
    <citation type="submission" date="2015-06" db="EMBL/GenBank/DDBJ databases">
        <authorList>
            <person name="Ju K.-S."/>
            <person name="Doroghazi J.R."/>
            <person name="Metcalf W.W."/>
        </authorList>
    </citation>
    <scope>NUCLEOTIDE SEQUENCE [LARGE SCALE GENOMIC DNA]</scope>
    <source>
        <strain evidence="1 2">NRRL 3414</strain>
    </source>
</reference>
<gene>
    <name evidence="1" type="ORF">ACM01_25935</name>
</gene>
<dbReference type="GO" id="GO:0016765">
    <property type="term" value="F:transferase activity, transferring alkyl or aryl (other than methyl) groups"/>
    <property type="evidence" value="ECO:0007669"/>
    <property type="project" value="UniProtKB-ARBA"/>
</dbReference>
<accession>A0A0J7Z6N3</accession>
<protein>
    <recommendedName>
        <fullName evidence="3">Phytoene synthase</fullName>
    </recommendedName>
</protein>
<dbReference type="Pfam" id="PF00494">
    <property type="entry name" value="SQS_PSY"/>
    <property type="match status" value="1"/>
</dbReference>
<dbReference type="InterPro" id="IPR008949">
    <property type="entry name" value="Isoprenoid_synthase_dom_sf"/>
</dbReference>
<evidence type="ECO:0008006" key="3">
    <source>
        <dbReference type="Google" id="ProtNLM"/>
    </source>
</evidence>
<dbReference type="AlphaFoldDB" id="A0A0J7Z6N3"/>
<dbReference type="Gene3D" id="1.10.600.10">
    <property type="entry name" value="Farnesyl Diphosphate Synthase"/>
    <property type="match status" value="1"/>
</dbReference>
<dbReference type="PATRIC" id="fig|1938.3.peg.3821"/>
<evidence type="ECO:0000313" key="2">
    <source>
        <dbReference type="Proteomes" id="UP000037432"/>
    </source>
</evidence>
<dbReference type="Proteomes" id="UP000037432">
    <property type="component" value="Unassembled WGS sequence"/>
</dbReference>
<dbReference type="PANTHER" id="PTHR31480">
    <property type="entry name" value="BIFUNCTIONAL LYCOPENE CYCLASE/PHYTOENE SYNTHASE"/>
    <property type="match status" value="1"/>
</dbReference>
<sequence>MWGRVLRQAGIADPSLRRDYALQRRVVARFARAEYLAVRLLLPTALQPDVVAAVAFMHETDNRVDRGGAAERSAALAEWAERVEKACTTGDADLPVLRVLAHTAERHPGMRARVGDFLDGAVLEVAWEEFATEAEFDRYVTGYSLPALMLTAGLLAPAGSPGPDEFISCCERLISAMQRLDFLEDLASDLRTGRLGIPVEALEDCDVSRADLLPDRPQSPAVNRLIQTQADAAATALESARPLEHTVSPANKPFVRALIGVQQFRLEAVRAVGAGLIERPSGPSAVGSLCLLARETAARWRPRSGG</sequence>
<dbReference type="InterPro" id="IPR002060">
    <property type="entry name" value="Squ/phyt_synthse"/>
</dbReference>